<dbReference type="InterPro" id="IPR003870">
    <property type="entry name" value="DUF222"/>
</dbReference>
<dbReference type="GO" id="GO:0004519">
    <property type="term" value="F:endonuclease activity"/>
    <property type="evidence" value="ECO:0007669"/>
    <property type="project" value="InterPro"/>
</dbReference>
<name>A0A1R1LFK1_9MICC</name>
<dbReference type="Proteomes" id="UP000187085">
    <property type="component" value="Unassembled WGS sequence"/>
</dbReference>
<dbReference type="InterPro" id="IPR002711">
    <property type="entry name" value="HNH"/>
</dbReference>
<feature type="domain" description="HNH nuclease" evidence="3">
    <location>
        <begin position="565"/>
        <end position="617"/>
    </location>
</feature>
<dbReference type="InterPro" id="IPR003615">
    <property type="entry name" value="HNH_nuc"/>
</dbReference>
<dbReference type="GO" id="GO:0003676">
    <property type="term" value="F:nucleic acid binding"/>
    <property type="evidence" value="ECO:0007669"/>
    <property type="project" value="InterPro"/>
</dbReference>
<feature type="compositionally biased region" description="Polar residues" evidence="2">
    <location>
        <begin position="629"/>
        <end position="638"/>
    </location>
</feature>
<dbReference type="Pfam" id="PF01844">
    <property type="entry name" value="HNH"/>
    <property type="match status" value="1"/>
</dbReference>
<sequence>MPPRFVAEMLPVEMSVVPGEAVLGSGVPPVPVPVPLAASEVAARVEGVASVEGPVALDAGVAALEDVRRLEAWLSWAKPRVALVTAKAAEAEQARWVAAHPAGRWFDDEDTLDIDSAAARGLSRGARLAVGERAGVAEVACALGVGEGQVYGLLDRAEQLAGVLAGTAAALAGGVITAAAGTAIVDETAEYVARLAEAGVDESTAGVWSGAITATEESLLAAAGRGRTPAQLRARARRIRERFHPESFAQRQARARGDRYVQVRPDRDGMARLSALLPAAVAWGIDGRLSALARALKNTMDPPGQAADPDAAADPGAGAGSLSSAPGARPPTIGQLRADVLADLLTGLDSFGTGPGHPGTGLSGRVGEGSRDDGPAVQGTGGRAGAEWAGAEWAGAEWAGAGGTRTGGTRPRGTEAGGLETGSGAGSGSDVPAPRVLLTVPAATLLGGDEPGELGEFGSIPAGDARDLAARAGSFLLGIGLDVVAADAERCPVPRSPAVWSPAFSPVGESPPGGPPLGWSPADGSPWGGSPPGGPVPGDGMPGVSPVVPVPVLVTTGRQYRIPAALRRALQVRDGTCRFPGCRRSAAVCDLDHVTAWVEGGESTPENLAHLCRKHHVLKHHSGWTVTTENGLTDTGSPGQPGAAAVTRPADGPGPRGARVPAGAPSPASVPSRVSVLFWTSPAGRRYTTEPDDPPPF</sequence>
<reference evidence="4 5" key="1">
    <citation type="submission" date="2016-12" db="EMBL/GenBank/DDBJ databases">
        <title>Draft genome of Tersicoccus phoenicis 1P05MA.</title>
        <authorList>
            <person name="Nakajima Y."/>
            <person name="Yoshizawa S."/>
            <person name="Nakamura K."/>
            <person name="Ogura Y."/>
            <person name="Hayashi T."/>
            <person name="Kogure K."/>
        </authorList>
    </citation>
    <scope>NUCLEOTIDE SEQUENCE [LARGE SCALE GENOMIC DNA]</scope>
    <source>
        <strain evidence="4 5">1p05MA</strain>
    </source>
</reference>
<proteinExistence type="inferred from homology"/>
<feature type="compositionally biased region" description="Gly residues" evidence="2">
    <location>
        <begin position="353"/>
        <end position="367"/>
    </location>
</feature>
<comment type="similarity">
    <text evidence="1">Belongs to the Rv1128c/1148c/1588c/1702c/1945/3466 family.</text>
</comment>
<dbReference type="STRING" id="554083.BKD30_04915"/>
<protein>
    <recommendedName>
        <fullName evidence="3">HNH nuclease domain-containing protein</fullName>
    </recommendedName>
</protein>
<dbReference type="AlphaFoldDB" id="A0A1R1LFK1"/>
<evidence type="ECO:0000256" key="1">
    <source>
        <dbReference type="ARBA" id="ARBA00023450"/>
    </source>
</evidence>
<dbReference type="SMART" id="SM00507">
    <property type="entry name" value="HNHc"/>
    <property type="match status" value="1"/>
</dbReference>
<dbReference type="Gene3D" id="1.10.30.50">
    <property type="match status" value="1"/>
</dbReference>
<accession>A0A1R1LFK1</accession>
<feature type="compositionally biased region" description="Gly residues" evidence="2">
    <location>
        <begin position="526"/>
        <end position="537"/>
    </location>
</feature>
<evidence type="ECO:0000259" key="3">
    <source>
        <dbReference type="SMART" id="SM00507"/>
    </source>
</evidence>
<feature type="compositionally biased region" description="Low complexity" evidence="2">
    <location>
        <begin position="648"/>
        <end position="673"/>
    </location>
</feature>
<keyword evidence="5" id="KW-1185">Reference proteome</keyword>
<evidence type="ECO:0000313" key="5">
    <source>
        <dbReference type="Proteomes" id="UP000187085"/>
    </source>
</evidence>
<comment type="caution">
    <text evidence="4">The sequence shown here is derived from an EMBL/GenBank/DDBJ whole genome shotgun (WGS) entry which is preliminary data.</text>
</comment>
<dbReference type="Pfam" id="PF02720">
    <property type="entry name" value="DUF222"/>
    <property type="match status" value="1"/>
</dbReference>
<gene>
    <name evidence="4" type="ORF">BKD30_04915</name>
</gene>
<dbReference type="CDD" id="cd00085">
    <property type="entry name" value="HNHc"/>
    <property type="match status" value="1"/>
</dbReference>
<feature type="region of interest" description="Disordered" evidence="2">
    <location>
        <begin position="349"/>
        <end position="433"/>
    </location>
</feature>
<feature type="region of interest" description="Disordered" evidence="2">
    <location>
        <begin position="300"/>
        <end position="333"/>
    </location>
</feature>
<feature type="region of interest" description="Disordered" evidence="2">
    <location>
        <begin position="629"/>
        <end position="673"/>
    </location>
</feature>
<feature type="compositionally biased region" description="Gly residues" evidence="2">
    <location>
        <begin position="415"/>
        <end position="427"/>
    </location>
</feature>
<feature type="compositionally biased region" description="Low complexity" evidence="2">
    <location>
        <begin position="385"/>
        <end position="399"/>
    </location>
</feature>
<organism evidence="4 5">
    <name type="scientific">Tersicoccus phoenicis</name>
    <dbReference type="NCBI Taxonomy" id="554083"/>
    <lineage>
        <taxon>Bacteria</taxon>
        <taxon>Bacillati</taxon>
        <taxon>Actinomycetota</taxon>
        <taxon>Actinomycetes</taxon>
        <taxon>Micrococcales</taxon>
        <taxon>Micrococcaceae</taxon>
        <taxon>Tersicoccus</taxon>
    </lineage>
</organism>
<evidence type="ECO:0000313" key="4">
    <source>
        <dbReference type="EMBL" id="OMH26310.1"/>
    </source>
</evidence>
<dbReference type="EMBL" id="MRDE01000022">
    <property type="protein sequence ID" value="OMH26310.1"/>
    <property type="molecule type" value="Genomic_DNA"/>
</dbReference>
<evidence type="ECO:0000256" key="2">
    <source>
        <dbReference type="SAM" id="MobiDB-lite"/>
    </source>
</evidence>
<feature type="region of interest" description="Disordered" evidence="2">
    <location>
        <begin position="505"/>
        <end position="537"/>
    </location>
</feature>
<feature type="compositionally biased region" description="Low complexity" evidence="2">
    <location>
        <begin position="301"/>
        <end position="331"/>
    </location>
</feature>
<dbReference type="GO" id="GO:0008270">
    <property type="term" value="F:zinc ion binding"/>
    <property type="evidence" value="ECO:0007669"/>
    <property type="project" value="InterPro"/>
</dbReference>